<keyword evidence="2" id="KW-1185">Reference proteome</keyword>
<dbReference type="Proteomes" id="UP000799754">
    <property type="component" value="Unassembled WGS sequence"/>
</dbReference>
<name>A0ACB6S0H5_9PLEO</name>
<sequence length="148" mass="16120">MKASKWLFLSARHLHCLLPLIGSAPFSFRLAPTACLQSGTCPAGQQRGERPLTGLSAFMNHGSGGLYIFASTDTVEKCPKISHVLPWIMSPRLSPSSFTTSSQPVGGPSLAYDVGLMLVSQTHTGCIHFAWHRYNLGNDKRSRTTNDM</sequence>
<reference evidence="1" key="1">
    <citation type="journal article" date="2020" name="Stud. Mycol.">
        <title>101 Dothideomycetes genomes: a test case for predicting lifestyles and emergence of pathogens.</title>
        <authorList>
            <person name="Haridas S."/>
            <person name="Albert R."/>
            <person name="Binder M."/>
            <person name="Bloem J."/>
            <person name="Labutti K."/>
            <person name="Salamov A."/>
            <person name="Andreopoulos B."/>
            <person name="Baker S."/>
            <person name="Barry K."/>
            <person name="Bills G."/>
            <person name="Bluhm B."/>
            <person name="Cannon C."/>
            <person name="Castanera R."/>
            <person name="Culley D."/>
            <person name="Daum C."/>
            <person name="Ezra D."/>
            <person name="Gonzalez J."/>
            <person name="Henrissat B."/>
            <person name="Kuo A."/>
            <person name="Liang C."/>
            <person name="Lipzen A."/>
            <person name="Lutzoni F."/>
            <person name="Magnuson J."/>
            <person name="Mondo S."/>
            <person name="Nolan M."/>
            <person name="Ohm R."/>
            <person name="Pangilinan J."/>
            <person name="Park H.-J."/>
            <person name="Ramirez L."/>
            <person name="Alfaro M."/>
            <person name="Sun H."/>
            <person name="Tritt A."/>
            <person name="Yoshinaga Y."/>
            <person name="Zwiers L.-H."/>
            <person name="Turgeon B."/>
            <person name="Goodwin S."/>
            <person name="Spatafora J."/>
            <person name="Crous P."/>
            <person name="Grigoriev I."/>
        </authorList>
    </citation>
    <scope>NUCLEOTIDE SEQUENCE</scope>
    <source>
        <strain evidence="1">CBS 525.71</strain>
    </source>
</reference>
<evidence type="ECO:0000313" key="1">
    <source>
        <dbReference type="EMBL" id="KAF2627448.1"/>
    </source>
</evidence>
<organism evidence="1 2">
    <name type="scientific">Macroventuria anomochaeta</name>
    <dbReference type="NCBI Taxonomy" id="301207"/>
    <lineage>
        <taxon>Eukaryota</taxon>
        <taxon>Fungi</taxon>
        <taxon>Dikarya</taxon>
        <taxon>Ascomycota</taxon>
        <taxon>Pezizomycotina</taxon>
        <taxon>Dothideomycetes</taxon>
        <taxon>Pleosporomycetidae</taxon>
        <taxon>Pleosporales</taxon>
        <taxon>Pleosporineae</taxon>
        <taxon>Didymellaceae</taxon>
        <taxon>Macroventuria</taxon>
    </lineage>
</organism>
<protein>
    <submittedName>
        <fullName evidence="1">Uncharacterized protein</fullName>
    </submittedName>
</protein>
<dbReference type="EMBL" id="MU006717">
    <property type="protein sequence ID" value="KAF2627448.1"/>
    <property type="molecule type" value="Genomic_DNA"/>
</dbReference>
<evidence type="ECO:0000313" key="2">
    <source>
        <dbReference type="Proteomes" id="UP000799754"/>
    </source>
</evidence>
<gene>
    <name evidence="1" type="ORF">BU25DRAFT_421862</name>
</gene>
<proteinExistence type="predicted"/>
<accession>A0ACB6S0H5</accession>
<comment type="caution">
    <text evidence="1">The sequence shown here is derived from an EMBL/GenBank/DDBJ whole genome shotgun (WGS) entry which is preliminary data.</text>
</comment>